<dbReference type="GO" id="GO:0008380">
    <property type="term" value="P:RNA splicing"/>
    <property type="evidence" value="ECO:0007669"/>
    <property type="project" value="InterPro"/>
</dbReference>
<evidence type="ECO:0000313" key="6">
    <source>
        <dbReference type="EMBL" id="CAD7676844.1"/>
    </source>
</evidence>
<comment type="subcellular location">
    <subcellularLocation>
        <location evidence="1">Nucleus</location>
    </subcellularLocation>
</comment>
<name>A0A811YIW7_NYCPR</name>
<gene>
    <name evidence="6" type="ORF">NYPRO_LOCUS9639</name>
</gene>
<keyword evidence="7" id="KW-1185">Reference proteome</keyword>
<dbReference type="InterPro" id="IPR004023">
    <property type="entry name" value="Mago_nashi"/>
</dbReference>
<evidence type="ECO:0000256" key="2">
    <source>
        <dbReference type="ARBA" id="ARBA00009270"/>
    </source>
</evidence>
<dbReference type="AlphaFoldDB" id="A0A811YIW7"/>
<sequence>MIRKKACTHKNVMEELKRSIDGSKITKEDEELEIVIGDEHICFTTSKTGPLIDVNQSKEFLKCTLLTLNSIHFNTFSLFHC</sequence>
<organism evidence="6 7">
    <name type="scientific">Nyctereutes procyonoides</name>
    <name type="common">Raccoon dog</name>
    <name type="synonym">Canis procyonoides</name>
    <dbReference type="NCBI Taxonomy" id="34880"/>
    <lineage>
        <taxon>Eukaryota</taxon>
        <taxon>Metazoa</taxon>
        <taxon>Chordata</taxon>
        <taxon>Craniata</taxon>
        <taxon>Vertebrata</taxon>
        <taxon>Euteleostomi</taxon>
        <taxon>Mammalia</taxon>
        <taxon>Eutheria</taxon>
        <taxon>Laurasiatheria</taxon>
        <taxon>Carnivora</taxon>
        <taxon>Caniformia</taxon>
        <taxon>Canidae</taxon>
        <taxon>Nyctereutes</taxon>
    </lineage>
</organism>
<reference evidence="6" key="1">
    <citation type="submission" date="2020-12" db="EMBL/GenBank/DDBJ databases">
        <authorList>
            <consortium name="Molecular Ecology Group"/>
        </authorList>
    </citation>
    <scope>NUCLEOTIDE SEQUENCE</scope>
    <source>
        <strain evidence="6">TBG_1078</strain>
    </source>
</reference>
<keyword evidence="4" id="KW-0813">Transport</keyword>
<evidence type="ECO:0000256" key="1">
    <source>
        <dbReference type="ARBA" id="ARBA00004123"/>
    </source>
</evidence>
<dbReference type="PANTHER" id="PTHR12638">
    <property type="entry name" value="PROTEIN MAGO NASHI HOMOLOG"/>
    <property type="match status" value="1"/>
</dbReference>
<comment type="caution">
    <text evidence="6">The sequence shown here is derived from an EMBL/GenBank/DDBJ whole genome shotgun (WGS) entry which is preliminary data.</text>
</comment>
<dbReference type="PANTHER" id="PTHR12638:SF0">
    <property type="entry name" value="MAGO HOMOLOG, EXON JUNCTION COMPLEX SUBUNIT-RELATED"/>
    <property type="match status" value="1"/>
</dbReference>
<dbReference type="Proteomes" id="UP000645828">
    <property type="component" value="Unassembled WGS sequence"/>
</dbReference>
<accession>A0A811YIW7</accession>
<proteinExistence type="inferred from homology"/>
<evidence type="ECO:0000313" key="7">
    <source>
        <dbReference type="Proteomes" id="UP000645828"/>
    </source>
</evidence>
<dbReference type="GO" id="GO:0035145">
    <property type="term" value="C:exon-exon junction complex"/>
    <property type="evidence" value="ECO:0007669"/>
    <property type="project" value="InterPro"/>
</dbReference>
<dbReference type="GO" id="GO:0051028">
    <property type="term" value="P:mRNA transport"/>
    <property type="evidence" value="ECO:0007669"/>
    <property type="project" value="UniProtKB-KW"/>
</dbReference>
<dbReference type="Gene3D" id="3.30.1560.10">
    <property type="entry name" value="Mago nashi"/>
    <property type="match status" value="1"/>
</dbReference>
<keyword evidence="3" id="KW-0747">Spliceosome</keyword>
<dbReference type="GO" id="GO:0071013">
    <property type="term" value="C:catalytic step 2 spliceosome"/>
    <property type="evidence" value="ECO:0007669"/>
    <property type="project" value="TreeGrafter"/>
</dbReference>
<dbReference type="InterPro" id="IPR036605">
    <property type="entry name" value="Mago_nashi_sf"/>
</dbReference>
<dbReference type="EMBL" id="CAJHUB010000678">
    <property type="protein sequence ID" value="CAD7676844.1"/>
    <property type="molecule type" value="Genomic_DNA"/>
</dbReference>
<comment type="similarity">
    <text evidence="2">Belongs to the mago nashi family.</text>
</comment>
<keyword evidence="5" id="KW-0539">Nucleus</keyword>
<protein>
    <submittedName>
        <fullName evidence="6">(raccoon dog) hypothetical protein</fullName>
    </submittedName>
</protein>
<keyword evidence="3" id="KW-0507">mRNA processing</keyword>
<dbReference type="SUPFAM" id="SSF89817">
    <property type="entry name" value="Mago nashi protein"/>
    <property type="match status" value="1"/>
</dbReference>
<keyword evidence="4" id="KW-0509">mRNA transport</keyword>
<evidence type="ECO:0000256" key="4">
    <source>
        <dbReference type="ARBA" id="ARBA00022816"/>
    </source>
</evidence>
<evidence type="ECO:0000256" key="3">
    <source>
        <dbReference type="ARBA" id="ARBA00022728"/>
    </source>
</evidence>
<keyword evidence="3" id="KW-0508">mRNA splicing</keyword>
<evidence type="ECO:0000256" key="5">
    <source>
        <dbReference type="ARBA" id="ARBA00023242"/>
    </source>
</evidence>
<dbReference type="Pfam" id="PF02792">
    <property type="entry name" value="Mago_nashi"/>
    <property type="match status" value="1"/>
</dbReference>